<dbReference type="BioCyc" id="AMAC1300253:G12YX-80-MONOMER"/>
<dbReference type="Pfam" id="PF07715">
    <property type="entry name" value="Plug"/>
    <property type="match status" value="1"/>
</dbReference>
<dbReference type="KEGG" id="amh:I633_00475"/>
<comment type="subcellular location">
    <subcellularLocation>
        <location evidence="1">Cell outer membrane</location>
        <topology evidence="1">Multi-pass membrane protein</topology>
    </subcellularLocation>
</comment>
<reference evidence="3 4" key="1">
    <citation type="journal article" date="2013" name="Genome Biol. Evol.">
        <title>Genomic Diversity of "Deep Ecotype" Alteromonas macleodii Isolates: Evidence for Pan-Mediterranean Clonal Frames.</title>
        <authorList>
            <person name="Lopez-Perez M."/>
            <person name="Gonzaga A."/>
            <person name="Rodriguez-Valera F."/>
        </authorList>
    </citation>
    <scope>NUCLEOTIDE SEQUENCE [LARGE SCALE GENOMIC DNA]</scope>
    <source>
        <strain evidence="4">'English Channel 615'</strain>
    </source>
</reference>
<feature type="domain" description="TonB-dependent receptor plug" evidence="2">
    <location>
        <begin position="19"/>
        <end position="93"/>
    </location>
</feature>
<dbReference type="SUPFAM" id="SSF56935">
    <property type="entry name" value="Porins"/>
    <property type="match status" value="1"/>
</dbReference>
<accession>S5AA18</accession>
<keyword evidence="3" id="KW-0675">Receptor</keyword>
<dbReference type="Gene3D" id="2.170.130.10">
    <property type="entry name" value="TonB-dependent receptor, plug domain"/>
    <property type="match status" value="1"/>
</dbReference>
<keyword evidence="1" id="KW-1134">Transmembrane beta strand</keyword>
<keyword evidence="1" id="KW-0813">Transport</keyword>
<dbReference type="EMBL" id="CP004846">
    <property type="protein sequence ID" value="AGP76510.1"/>
    <property type="molecule type" value="Genomic_DNA"/>
</dbReference>
<dbReference type="GO" id="GO:0009279">
    <property type="term" value="C:cell outer membrane"/>
    <property type="evidence" value="ECO:0007669"/>
    <property type="project" value="UniProtKB-SubCell"/>
</dbReference>
<dbReference type="HOGENOM" id="CLU_2476506_0_0_6"/>
<keyword evidence="1" id="KW-0998">Cell outer membrane</keyword>
<dbReference type="InterPro" id="IPR039426">
    <property type="entry name" value="TonB-dep_rcpt-like"/>
</dbReference>
<comment type="similarity">
    <text evidence="1">Belongs to the TonB-dependent receptor family.</text>
</comment>
<gene>
    <name evidence="3" type="ORF">I633_00475</name>
</gene>
<evidence type="ECO:0000259" key="2">
    <source>
        <dbReference type="Pfam" id="PF07715"/>
    </source>
</evidence>
<evidence type="ECO:0000313" key="4">
    <source>
        <dbReference type="Proteomes" id="UP000014909"/>
    </source>
</evidence>
<dbReference type="InterPro" id="IPR037066">
    <property type="entry name" value="Plug_dom_sf"/>
</dbReference>
<dbReference type="AlphaFoldDB" id="S5AA18"/>
<keyword evidence="1" id="KW-0812">Transmembrane</keyword>
<dbReference type="PROSITE" id="PS52016">
    <property type="entry name" value="TONB_DEPENDENT_REC_3"/>
    <property type="match status" value="1"/>
</dbReference>
<dbReference type="PATRIC" id="fig|1300253.3.peg.99"/>
<protein>
    <submittedName>
        <fullName evidence="3">Outer membrane receptor protein</fullName>
    </submittedName>
</protein>
<evidence type="ECO:0000256" key="1">
    <source>
        <dbReference type="PROSITE-ProRule" id="PRU01360"/>
    </source>
</evidence>
<dbReference type="Proteomes" id="UP000014909">
    <property type="component" value="Chromosome"/>
</dbReference>
<keyword evidence="1" id="KW-0472">Membrane</keyword>
<dbReference type="InterPro" id="IPR012910">
    <property type="entry name" value="Plug_dom"/>
</dbReference>
<proteinExistence type="inferred from homology"/>
<name>S5AA18_9ALTE</name>
<sequence length="107" mass="11387">MDMVETTWPPLKGGVFSISHMAGVDTVSAGGQAGEPVVRGLTGNRVRVLHDGVPQDFQQFGIRHAPTVDPVNAYRIDVVRGPMSVIFGSDASGMGRNIQLSLSAQLR</sequence>
<evidence type="ECO:0000313" key="3">
    <source>
        <dbReference type="EMBL" id="AGP76510.1"/>
    </source>
</evidence>
<organism evidence="3 4">
    <name type="scientific">Alteromonas mediterranea 615</name>
    <dbReference type="NCBI Taxonomy" id="1300253"/>
    <lineage>
        <taxon>Bacteria</taxon>
        <taxon>Pseudomonadati</taxon>
        <taxon>Pseudomonadota</taxon>
        <taxon>Gammaproteobacteria</taxon>
        <taxon>Alteromonadales</taxon>
        <taxon>Alteromonadaceae</taxon>
        <taxon>Alteromonas/Salinimonas group</taxon>
        <taxon>Alteromonas</taxon>
    </lineage>
</organism>